<reference evidence="1" key="1">
    <citation type="submission" date="2021-07" db="EMBL/GenBank/DDBJ databases">
        <title>Genome Resource of American Ginseng Black Spot Pathogen Alternaria panax.</title>
        <authorList>
            <person name="Qiu C."/>
            <person name="Wang W."/>
            <person name="Liu Z."/>
        </authorList>
    </citation>
    <scope>NUCLEOTIDE SEQUENCE</scope>
    <source>
        <strain evidence="1">BNCC115425</strain>
    </source>
</reference>
<sequence length="205" mass="22752">MRCIDDGATNIRNGKGEQAVQKCSAYHNEQKNDCDVPCPFHELEALSINNPTGIRGERTRSWVDGVQPFGSLEALCSLTKLTIDDHLLSSTDSDDRRRPIEVLNPQAMLPTSLQSLSITGISSVGIMNAEAALRLGSFELDIEIGPAIGWTADIVELEKFLRCFLPVVIEALYCRGTAMRVCRQDNPERRLWFEPGSAVPDPHWN</sequence>
<protein>
    <submittedName>
        <fullName evidence="1">Uncharacterized protein</fullName>
    </submittedName>
</protein>
<accession>A0AAD4FC19</accession>
<gene>
    <name evidence="1" type="ORF">G6011_10115</name>
</gene>
<evidence type="ECO:0000313" key="2">
    <source>
        <dbReference type="Proteomes" id="UP001199106"/>
    </source>
</evidence>
<dbReference type="AlphaFoldDB" id="A0AAD4FC19"/>
<keyword evidence="2" id="KW-1185">Reference proteome</keyword>
<name>A0AAD4FC19_9PLEO</name>
<dbReference type="EMBL" id="JAANER010000008">
    <property type="protein sequence ID" value="KAG9187007.1"/>
    <property type="molecule type" value="Genomic_DNA"/>
</dbReference>
<evidence type="ECO:0000313" key="1">
    <source>
        <dbReference type="EMBL" id="KAG9187007.1"/>
    </source>
</evidence>
<organism evidence="1 2">
    <name type="scientific">Alternaria panax</name>
    <dbReference type="NCBI Taxonomy" id="48097"/>
    <lineage>
        <taxon>Eukaryota</taxon>
        <taxon>Fungi</taxon>
        <taxon>Dikarya</taxon>
        <taxon>Ascomycota</taxon>
        <taxon>Pezizomycotina</taxon>
        <taxon>Dothideomycetes</taxon>
        <taxon>Pleosporomycetidae</taxon>
        <taxon>Pleosporales</taxon>
        <taxon>Pleosporineae</taxon>
        <taxon>Pleosporaceae</taxon>
        <taxon>Alternaria</taxon>
        <taxon>Alternaria sect. Panax</taxon>
    </lineage>
</organism>
<proteinExistence type="predicted"/>
<dbReference type="Proteomes" id="UP001199106">
    <property type="component" value="Unassembled WGS sequence"/>
</dbReference>
<comment type="caution">
    <text evidence="1">The sequence shown here is derived from an EMBL/GenBank/DDBJ whole genome shotgun (WGS) entry which is preliminary data.</text>
</comment>